<organism evidence="1 2">
    <name type="scientific">Caerostris darwini</name>
    <dbReference type="NCBI Taxonomy" id="1538125"/>
    <lineage>
        <taxon>Eukaryota</taxon>
        <taxon>Metazoa</taxon>
        <taxon>Ecdysozoa</taxon>
        <taxon>Arthropoda</taxon>
        <taxon>Chelicerata</taxon>
        <taxon>Arachnida</taxon>
        <taxon>Araneae</taxon>
        <taxon>Araneomorphae</taxon>
        <taxon>Entelegynae</taxon>
        <taxon>Araneoidea</taxon>
        <taxon>Araneidae</taxon>
        <taxon>Caerostris</taxon>
    </lineage>
</organism>
<comment type="caution">
    <text evidence="1">The sequence shown here is derived from an EMBL/GenBank/DDBJ whole genome shotgun (WGS) entry which is preliminary data.</text>
</comment>
<evidence type="ECO:0000313" key="2">
    <source>
        <dbReference type="Proteomes" id="UP001054837"/>
    </source>
</evidence>
<sequence length="100" mass="11538">MNQTGIPYRDPQTIGTKKISPILSFLSQSFRNSLHSVSISGRKAKKKRIPKRTWKSSAHLQLGSAKWCLFMRKHDRLSMTDYRFRFYGGLQYSRAGVGIM</sequence>
<keyword evidence="2" id="KW-1185">Reference proteome</keyword>
<dbReference type="EMBL" id="BPLQ01012349">
    <property type="protein sequence ID" value="GIY64685.1"/>
    <property type="molecule type" value="Genomic_DNA"/>
</dbReference>
<name>A0AAV4V430_9ARAC</name>
<evidence type="ECO:0000313" key="1">
    <source>
        <dbReference type="EMBL" id="GIY64685.1"/>
    </source>
</evidence>
<dbReference type="Proteomes" id="UP001054837">
    <property type="component" value="Unassembled WGS sequence"/>
</dbReference>
<proteinExistence type="predicted"/>
<dbReference type="AlphaFoldDB" id="A0AAV4V430"/>
<accession>A0AAV4V430</accession>
<reference evidence="1 2" key="1">
    <citation type="submission" date="2021-06" db="EMBL/GenBank/DDBJ databases">
        <title>Caerostris darwini draft genome.</title>
        <authorList>
            <person name="Kono N."/>
            <person name="Arakawa K."/>
        </authorList>
    </citation>
    <scope>NUCLEOTIDE SEQUENCE [LARGE SCALE GENOMIC DNA]</scope>
</reference>
<gene>
    <name evidence="1" type="ORF">CDAR_103251</name>
</gene>
<protein>
    <submittedName>
        <fullName evidence="1">Uncharacterized protein</fullName>
    </submittedName>
</protein>